<reference evidence="2 3" key="1">
    <citation type="submission" date="2024-08" db="EMBL/GenBank/DDBJ databases">
        <authorList>
            <person name="Cucini C."/>
            <person name="Frati F."/>
        </authorList>
    </citation>
    <scope>NUCLEOTIDE SEQUENCE [LARGE SCALE GENOMIC DNA]</scope>
</reference>
<feature type="region of interest" description="Disordered" evidence="1">
    <location>
        <begin position="84"/>
        <end position="106"/>
    </location>
</feature>
<sequence>MEMLYLLPRVHAIRNPFPRRRAQMPCPHPPIQPGPAAGAEVLHSNLQPDNTEIQPVLEAPAPMEITSQDAIVPVPGRPIKMELDEEPKEDEDDIVPPLPAARPPTHSNASQVIFVCEIEGPLASLSRIVDGIKRGNHSNINFEELCNSVDMLKSMITLTANNE</sequence>
<dbReference type="Proteomes" id="UP001642540">
    <property type="component" value="Unassembled WGS sequence"/>
</dbReference>
<accession>A0ABP1R673</accession>
<evidence type="ECO:0000256" key="1">
    <source>
        <dbReference type="SAM" id="MobiDB-lite"/>
    </source>
</evidence>
<comment type="caution">
    <text evidence="2">The sequence shown here is derived from an EMBL/GenBank/DDBJ whole genome shotgun (WGS) entry which is preliminary data.</text>
</comment>
<name>A0ABP1R673_9HEXA</name>
<proteinExistence type="predicted"/>
<dbReference type="EMBL" id="CAXLJM020000061">
    <property type="protein sequence ID" value="CAL8119585.1"/>
    <property type="molecule type" value="Genomic_DNA"/>
</dbReference>
<organism evidence="2 3">
    <name type="scientific">Orchesella dallaii</name>
    <dbReference type="NCBI Taxonomy" id="48710"/>
    <lineage>
        <taxon>Eukaryota</taxon>
        <taxon>Metazoa</taxon>
        <taxon>Ecdysozoa</taxon>
        <taxon>Arthropoda</taxon>
        <taxon>Hexapoda</taxon>
        <taxon>Collembola</taxon>
        <taxon>Entomobryomorpha</taxon>
        <taxon>Entomobryoidea</taxon>
        <taxon>Orchesellidae</taxon>
        <taxon>Orchesellinae</taxon>
        <taxon>Orchesella</taxon>
    </lineage>
</organism>
<gene>
    <name evidence="2" type="ORF">ODALV1_LOCUS18622</name>
</gene>
<keyword evidence="3" id="KW-1185">Reference proteome</keyword>
<evidence type="ECO:0000313" key="2">
    <source>
        <dbReference type="EMBL" id="CAL8119585.1"/>
    </source>
</evidence>
<feature type="compositionally biased region" description="Acidic residues" evidence="1">
    <location>
        <begin position="84"/>
        <end position="94"/>
    </location>
</feature>
<protein>
    <submittedName>
        <fullName evidence="2">Uncharacterized protein</fullName>
    </submittedName>
</protein>
<evidence type="ECO:0000313" key="3">
    <source>
        <dbReference type="Proteomes" id="UP001642540"/>
    </source>
</evidence>